<sequence>MYQPCRSMMRTMKPMMSASVNAQREAVWGVHLSRLVWIVTYSADAGAYSLDEASLCYGLIGLQHILHHPSHSKYLLKNYQE</sequence>
<comment type="caution">
    <text evidence="1">The sequence shown here is derived from an EMBL/GenBank/DDBJ whole genome shotgun (WGS) entry which is preliminary data.</text>
</comment>
<protein>
    <submittedName>
        <fullName evidence="1">Uncharacterized protein</fullName>
    </submittedName>
</protein>
<name>A0A5B7DJG6_PORTR</name>
<keyword evidence="2" id="KW-1185">Reference proteome</keyword>
<accession>A0A5B7DJG6</accession>
<reference evidence="1 2" key="1">
    <citation type="submission" date="2019-05" db="EMBL/GenBank/DDBJ databases">
        <title>Another draft genome of Portunus trituberculatus and its Hox gene families provides insights of decapod evolution.</title>
        <authorList>
            <person name="Jeong J.-H."/>
            <person name="Song I."/>
            <person name="Kim S."/>
            <person name="Choi T."/>
            <person name="Kim D."/>
            <person name="Ryu S."/>
            <person name="Kim W."/>
        </authorList>
    </citation>
    <scope>NUCLEOTIDE SEQUENCE [LARGE SCALE GENOMIC DNA]</scope>
    <source>
        <tissue evidence="1">Muscle</tissue>
    </source>
</reference>
<dbReference type="AlphaFoldDB" id="A0A5B7DJG6"/>
<evidence type="ECO:0000313" key="1">
    <source>
        <dbReference type="EMBL" id="MPC21681.1"/>
    </source>
</evidence>
<organism evidence="1 2">
    <name type="scientific">Portunus trituberculatus</name>
    <name type="common">Swimming crab</name>
    <name type="synonym">Neptunus trituberculatus</name>
    <dbReference type="NCBI Taxonomy" id="210409"/>
    <lineage>
        <taxon>Eukaryota</taxon>
        <taxon>Metazoa</taxon>
        <taxon>Ecdysozoa</taxon>
        <taxon>Arthropoda</taxon>
        <taxon>Crustacea</taxon>
        <taxon>Multicrustacea</taxon>
        <taxon>Malacostraca</taxon>
        <taxon>Eumalacostraca</taxon>
        <taxon>Eucarida</taxon>
        <taxon>Decapoda</taxon>
        <taxon>Pleocyemata</taxon>
        <taxon>Brachyura</taxon>
        <taxon>Eubrachyura</taxon>
        <taxon>Portunoidea</taxon>
        <taxon>Portunidae</taxon>
        <taxon>Portuninae</taxon>
        <taxon>Portunus</taxon>
    </lineage>
</organism>
<evidence type="ECO:0000313" key="2">
    <source>
        <dbReference type="Proteomes" id="UP000324222"/>
    </source>
</evidence>
<proteinExistence type="predicted"/>
<dbReference type="EMBL" id="VSRR010001003">
    <property type="protein sequence ID" value="MPC21681.1"/>
    <property type="molecule type" value="Genomic_DNA"/>
</dbReference>
<dbReference type="Proteomes" id="UP000324222">
    <property type="component" value="Unassembled WGS sequence"/>
</dbReference>
<gene>
    <name evidence="1" type="ORF">E2C01_014673</name>
</gene>